<comment type="caution">
    <text evidence="2">The sequence shown here is derived from an EMBL/GenBank/DDBJ whole genome shotgun (WGS) entry which is preliminary data.</text>
</comment>
<feature type="compositionally biased region" description="Polar residues" evidence="1">
    <location>
        <begin position="31"/>
        <end position="40"/>
    </location>
</feature>
<dbReference type="AlphaFoldDB" id="A0A2J8WXG1"/>
<gene>
    <name evidence="2" type="ORF">CR201_G0006285</name>
</gene>
<dbReference type="EMBL" id="NDHI03003375">
    <property type="protein sequence ID" value="PNJ74471.1"/>
    <property type="molecule type" value="Genomic_DNA"/>
</dbReference>
<feature type="non-terminal residue" evidence="2">
    <location>
        <position position="112"/>
    </location>
</feature>
<accession>A0A2J8WXG1</accession>
<protein>
    <submittedName>
        <fullName evidence="2">ZNF35 isoform 6</fullName>
    </submittedName>
</protein>
<organism evidence="2">
    <name type="scientific">Pongo abelii</name>
    <name type="common">Sumatran orangutan</name>
    <name type="synonym">Pongo pygmaeus abelii</name>
    <dbReference type="NCBI Taxonomy" id="9601"/>
    <lineage>
        <taxon>Eukaryota</taxon>
        <taxon>Metazoa</taxon>
        <taxon>Chordata</taxon>
        <taxon>Craniata</taxon>
        <taxon>Vertebrata</taxon>
        <taxon>Euteleostomi</taxon>
        <taxon>Mammalia</taxon>
        <taxon>Eutheria</taxon>
        <taxon>Euarchontoglires</taxon>
        <taxon>Primates</taxon>
        <taxon>Haplorrhini</taxon>
        <taxon>Catarrhini</taxon>
        <taxon>Hominidae</taxon>
        <taxon>Pongo</taxon>
    </lineage>
</organism>
<proteinExistence type="predicted"/>
<name>A0A2J8WXG1_PONAB</name>
<feature type="region of interest" description="Disordered" evidence="1">
    <location>
        <begin position="16"/>
        <end position="40"/>
    </location>
</feature>
<evidence type="ECO:0000256" key="1">
    <source>
        <dbReference type="SAM" id="MobiDB-lite"/>
    </source>
</evidence>
<sequence length="112" mass="12196">MTAELREAMALAPWGPVKVKKEEEEEENFPDQASSQQVHSENIKVWAPVQGLQTGLDGSEEEEKGQNISWDMAVVLKATQEAPAASPLGSYSLPGTLAKSEILETHGTMNFL</sequence>
<evidence type="ECO:0000313" key="2">
    <source>
        <dbReference type="EMBL" id="PNJ74471.1"/>
    </source>
</evidence>
<reference evidence="2" key="1">
    <citation type="submission" date="2017-12" db="EMBL/GenBank/DDBJ databases">
        <title>High-resolution comparative analysis of great ape genomes.</title>
        <authorList>
            <person name="Pollen A."/>
            <person name="Hastie A."/>
            <person name="Hormozdiari F."/>
            <person name="Dougherty M."/>
            <person name="Liu R."/>
            <person name="Chaisson M."/>
            <person name="Hoppe E."/>
            <person name="Hill C."/>
            <person name="Pang A."/>
            <person name="Hillier L."/>
            <person name="Baker C."/>
            <person name="Armstrong J."/>
            <person name="Shendure J."/>
            <person name="Paten B."/>
            <person name="Wilson R."/>
            <person name="Chao H."/>
            <person name="Schneider V."/>
            <person name="Ventura M."/>
            <person name="Kronenberg Z."/>
            <person name="Murali S."/>
            <person name="Gordon D."/>
            <person name="Cantsilieris S."/>
            <person name="Munson K."/>
            <person name="Nelson B."/>
            <person name="Raja A."/>
            <person name="Underwood J."/>
            <person name="Diekhans M."/>
            <person name="Fiddes I."/>
            <person name="Haussler D."/>
            <person name="Eichler E."/>
        </authorList>
    </citation>
    <scope>NUCLEOTIDE SEQUENCE [LARGE SCALE GENOMIC DNA]</scope>
    <source>
        <strain evidence="2">Susie</strain>
    </source>
</reference>